<protein>
    <submittedName>
        <fullName evidence="1">Uncharacterized protein</fullName>
    </submittedName>
</protein>
<dbReference type="EMBL" id="CM056785">
    <property type="protein sequence ID" value="KAJ8728021.1"/>
    <property type="molecule type" value="Genomic_DNA"/>
</dbReference>
<reference evidence="1" key="1">
    <citation type="submission" date="2023-03" db="EMBL/GenBank/DDBJ databases">
        <title>Chromosome-level genomes of two armyworms, Mythimna separata and Mythimna loreyi, provide insights into the biosynthesis and reception of sex pheromones.</title>
        <authorList>
            <person name="Zhao H."/>
        </authorList>
    </citation>
    <scope>NUCLEOTIDE SEQUENCE</scope>
    <source>
        <strain evidence="1">BeijingLab</strain>
    </source>
</reference>
<name>A0ACC2QX64_9NEOP</name>
<organism evidence="1 2">
    <name type="scientific">Mythimna loreyi</name>
    <dbReference type="NCBI Taxonomy" id="667449"/>
    <lineage>
        <taxon>Eukaryota</taxon>
        <taxon>Metazoa</taxon>
        <taxon>Ecdysozoa</taxon>
        <taxon>Arthropoda</taxon>
        <taxon>Hexapoda</taxon>
        <taxon>Insecta</taxon>
        <taxon>Pterygota</taxon>
        <taxon>Neoptera</taxon>
        <taxon>Endopterygota</taxon>
        <taxon>Lepidoptera</taxon>
        <taxon>Glossata</taxon>
        <taxon>Ditrysia</taxon>
        <taxon>Noctuoidea</taxon>
        <taxon>Noctuidae</taxon>
        <taxon>Noctuinae</taxon>
        <taxon>Hadenini</taxon>
        <taxon>Mythimna</taxon>
    </lineage>
</organism>
<sequence>MESGNRRNLYLVTLSVSIAMVTLGVSSGWPTVVLPKYKNNETSVHIDKDSTATMLSLIPVGFAAGSLSTGYIADKFGRRTIIVASALPFIIGSIVITFAIEAWQVCITSFSWSCGTGMVSTVVNYYFSEIADKNVRGTLSLITGFMFKFGNLVAMTSGPFLSYEELNYILLALPVIYGLICWWIPETPYFLLRNHNVEQARKSLRILRGYKDEKVLEAELLALQANVKNEMKHSSSLKELFVGVQYRKALIIATGLKVTQFLTGSVVIRQYLGWIMDETKLDMKQSLVIIIYAAITFAVSMMSSVLVDRVGRRPLLVFSYFGTGVSLAAVGFYFFLQEVARISTDTLTTLSFIPLAGIILSNVISTLGYNSLIYIIPAEVFPINVKAIAMTCLGILGCVLGFLIAQAYQRIKDYCGLTAVFWIFAGFAFFGSGFSYFIVPETKGKDLGEIQAELQGARYEAAAVGDRLGNVVPNDNENKEANELEELNKKESV</sequence>
<evidence type="ECO:0000313" key="1">
    <source>
        <dbReference type="EMBL" id="KAJ8728021.1"/>
    </source>
</evidence>
<comment type="caution">
    <text evidence="1">The sequence shown here is derived from an EMBL/GenBank/DDBJ whole genome shotgun (WGS) entry which is preliminary data.</text>
</comment>
<dbReference type="Proteomes" id="UP001231649">
    <property type="component" value="Chromosome 9"/>
</dbReference>
<evidence type="ECO:0000313" key="2">
    <source>
        <dbReference type="Proteomes" id="UP001231649"/>
    </source>
</evidence>
<keyword evidence="2" id="KW-1185">Reference proteome</keyword>
<accession>A0ACC2QX64</accession>
<gene>
    <name evidence="1" type="ORF">PYW08_016406</name>
</gene>
<proteinExistence type="predicted"/>